<gene>
    <name evidence="2" type="primary">Piso0_005572</name>
    <name evidence="2" type="ORF">GNLVRS01_PISO0N17855g</name>
</gene>
<protein>
    <submittedName>
        <fullName evidence="2">Piso0_005572 protein</fullName>
    </submittedName>
</protein>
<dbReference type="OMA" id="RMVWNVL"/>
<dbReference type="eggNOG" id="ENOG502SVZ2">
    <property type="taxonomic scope" value="Eukaryota"/>
</dbReference>
<dbReference type="EMBL" id="FO082046">
    <property type="protein sequence ID" value="CCE87037.1"/>
    <property type="molecule type" value="Genomic_DNA"/>
</dbReference>
<evidence type="ECO:0000256" key="1">
    <source>
        <dbReference type="SAM" id="Phobius"/>
    </source>
</evidence>
<organism evidence="2 3">
    <name type="scientific">Pichia sorbitophila (strain ATCC MYA-4447 / BCRC 22081 / CBS 7064 / NBRC 10061 / NRRL Y-12695)</name>
    <name type="common">Hybrid yeast</name>
    <dbReference type="NCBI Taxonomy" id="559304"/>
    <lineage>
        <taxon>Eukaryota</taxon>
        <taxon>Fungi</taxon>
        <taxon>Dikarya</taxon>
        <taxon>Ascomycota</taxon>
        <taxon>Saccharomycotina</taxon>
        <taxon>Pichiomycetes</taxon>
        <taxon>Debaryomycetaceae</taxon>
        <taxon>Millerozyma</taxon>
    </lineage>
</organism>
<proteinExistence type="predicted"/>
<reference evidence="2 3" key="1">
    <citation type="journal article" date="2012" name="G3 (Bethesda)">
        <title>Pichia sorbitophila, an interspecies yeast hybrid reveals early steps of genome resolution following polyploidization.</title>
        <authorList>
            <person name="Leh Louis V."/>
            <person name="Despons L."/>
            <person name="Friedrich A."/>
            <person name="Martin T."/>
            <person name="Durrens P."/>
            <person name="Casaregola S."/>
            <person name="Neuveglise C."/>
            <person name="Fairhead C."/>
            <person name="Marck C."/>
            <person name="Cruz J.A."/>
            <person name="Straub M.L."/>
            <person name="Kugler V."/>
            <person name="Sacerdot C."/>
            <person name="Uzunov Z."/>
            <person name="Thierry A."/>
            <person name="Weiss S."/>
            <person name="Bleykasten C."/>
            <person name="De Montigny J."/>
            <person name="Jacques N."/>
            <person name="Jung P."/>
            <person name="Lemaire M."/>
            <person name="Mallet S."/>
            <person name="Morel G."/>
            <person name="Richard G.F."/>
            <person name="Sarkar A."/>
            <person name="Savel G."/>
            <person name="Schacherer J."/>
            <person name="Seret M.L."/>
            <person name="Talla E."/>
            <person name="Samson G."/>
            <person name="Jubin C."/>
            <person name="Poulain J."/>
            <person name="Vacherie B."/>
            <person name="Barbe V."/>
            <person name="Pelletier E."/>
            <person name="Sherman D.J."/>
            <person name="Westhof E."/>
            <person name="Weissenbach J."/>
            <person name="Baret P.V."/>
            <person name="Wincker P."/>
            <person name="Gaillardin C."/>
            <person name="Dujon B."/>
            <person name="Souciet J.L."/>
        </authorList>
    </citation>
    <scope>NUCLEOTIDE SEQUENCE [LARGE SCALE GENOMIC DNA]</scope>
    <source>
        <strain evidence="3">ATCC MYA-4447 / BCRC 22081 / CBS 7064 / NBRC 10061 / NRRL Y-12695</strain>
    </source>
</reference>
<dbReference type="AlphaFoldDB" id="G8XZC8"/>
<name>G8XZC8_PICSO</name>
<feature type="transmembrane region" description="Helical" evidence="1">
    <location>
        <begin position="229"/>
        <end position="248"/>
    </location>
</feature>
<keyword evidence="1" id="KW-0472">Membrane</keyword>
<dbReference type="Proteomes" id="UP000005222">
    <property type="component" value="Chromosome N"/>
</dbReference>
<evidence type="ECO:0000313" key="3">
    <source>
        <dbReference type="Proteomes" id="UP000005222"/>
    </source>
</evidence>
<accession>G8XZC8</accession>
<dbReference type="HOGENOM" id="CLU_744271_0_0_1"/>
<evidence type="ECO:0000313" key="2">
    <source>
        <dbReference type="EMBL" id="CCE87037.1"/>
    </source>
</evidence>
<sequence>MKVWALARHTRILPIRKVHYYGAFKNGFFTRKPFNFETFNDRIIQFYNEHPRESSEKIAQETVIDLIRGGRELQRLQSRASNPHKALSAGDLGNFLELNFARSSGDIEEQMTEFLLKYSTVLKHRAVIHAYLSIAPQPVDSGTMIRLVADYFHSAESERHASWAVQHCMNLLLSNKDYYNAFHLIDTTYASPRYLAPVRRQVLSRVFGLSFLGGLATVSAAAMLPLAPASFWLIIYLAHPLAVYYLILKSRLVREVGRLSWRKHTSAVYQICHGREIMLVNKIITHFEEHNDTTIRNFHQSGVRKHSDLNTFTTNDYVIELPGATSAERYYGPHSNTHAAVAKFQKRFRHEIQKRRMAVNELDEELMFLEFWLTHGENFEWVEPDQDPAEIIRLNV</sequence>
<dbReference type="OrthoDB" id="4096984at2759"/>
<keyword evidence="3" id="KW-1185">Reference proteome</keyword>
<dbReference type="InParanoid" id="G8XZC8"/>
<keyword evidence="1" id="KW-0812">Transmembrane</keyword>
<feature type="transmembrane region" description="Helical" evidence="1">
    <location>
        <begin position="202"/>
        <end position="223"/>
    </location>
</feature>
<keyword evidence="1" id="KW-1133">Transmembrane helix</keyword>